<comment type="catalytic activity">
    <reaction evidence="6">
        <text>1,5-bis(diphospho)-1D-myo-inositol 2,3,4,6-tetrakisphosphate + H2O = 1-diphospho-1D-myo-inositol 2,3,4,5,6-pentakisphosphate + phosphate + 2 H(+)</text>
        <dbReference type="Rhea" id="RHEA:79699"/>
        <dbReference type="ChEBI" id="CHEBI:15377"/>
        <dbReference type="ChEBI" id="CHEBI:15378"/>
        <dbReference type="ChEBI" id="CHEBI:43474"/>
        <dbReference type="ChEBI" id="CHEBI:74946"/>
        <dbReference type="ChEBI" id="CHEBI:77983"/>
        <dbReference type="EC" id="3.6.1.52"/>
    </reaction>
    <physiologicalReaction direction="left-to-right" evidence="6">
        <dbReference type="Rhea" id="RHEA:79700"/>
    </physiologicalReaction>
</comment>
<dbReference type="InterPro" id="IPR029021">
    <property type="entry name" value="Prot-tyrosine_phosphatase-like"/>
</dbReference>
<dbReference type="AlphaFoldDB" id="A0AAV8UUX1"/>
<comment type="catalytic activity">
    <reaction evidence="7">
        <text>6-diphospho-1D-myo-inositol pentakisphosphate + H2O = 1D-myo-inositol hexakisphosphate + phosphate + H(+)</text>
        <dbReference type="Rhea" id="RHEA:79703"/>
        <dbReference type="ChEBI" id="CHEBI:15377"/>
        <dbReference type="ChEBI" id="CHEBI:15378"/>
        <dbReference type="ChEBI" id="CHEBI:43474"/>
        <dbReference type="ChEBI" id="CHEBI:58130"/>
        <dbReference type="ChEBI" id="CHEBI:230534"/>
        <dbReference type="EC" id="3.6.1.52"/>
    </reaction>
    <physiologicalReaction direction="left-to-right" evidence="7">
        <dbReference type="Rhea" id="RHEA:79704"/>
    </physiologicalReaction>
</comment>
<dbReference type="PRINTS" id="PR01911">
    <property type="entry name" value="PFDSPHPHTASE"/>
</dbReference>
<dbReference type="PROSITE" id="PS50056">
    <property type="entry name" value="TYR_PHOSPHATASE_2"/>
    <property type="match status" value="1"/>
</dbReference>
<evidence type="ECO:0000256" key="3">
    <source>
        <dbReference type="ARBA" id="ARBA00044949"/>
    </source>
</evidence>
<dbReference type="CDD" id="cd14528">
    <property type="entry name" value="PFA-DSP_Siw14"/>
    <property type="match status" value="1"/>
</dbReference>
<dbReference type="GO" id="GO:0005737">
    <property type="term" value="C:cytoplasm"/>
    <property type="evidence" value="ECO:0007669"/>
    <property type="project" value="TreeGrafter"/>
</dbReference>
<dbReference type="GO" id="GO:0008486">
    <property type="term" value="F:diphosphoinositol-polyphosphate diphosphatase activity"/>
    <property type="evidence" value="ECO:0007669"/>
    <property type="project" value="UniProtKB-EC"/>
</dbReference>
<evidence type="ECO:0000259" key="9">
    <source>
        <dbReference type="PROSITE" id="PS50056"/>
    </source>
</evidence>
<dbReference type="SUPFAM" id="SSF52799">
    <property type="entry name" value="(Phosphotyrosine protein) phosphatases II"/>
    <property type="match status" value="1"/>
</dbReference>
<dbReference type="PROSITE" id="PS50054">
    <property type="entry name" value="TYR_PHOSPHATASE_DUAL"/>
    <property type="match status" value="1"/>
</dbReference>
<feature type="domain" description="Tyrosine specific protein phosphatases" evidence="9">
    <location>
        <begin position="79"/>
        <end position="152"/>
    </location>
</feature>
<dbReference type="EC" id="3.6.1.52" evidence="1"/>
<keyword evidence="11" id="KW-1185">Reference proteome</keyword>
<dbReference type="InterPro" id="IPR004861">
    <property type="entry name" value="Siw14-like"/>
</dbReference>
<dbReference type="EMBL" id="JAMWBK010000004">
    <property type="protein sequence ID" value="KAJ8905859.1"/>
    <property type="molecule type" value="Genomic_DNA"/>
</dbReference>
<evidence type="ECO:0000256" key="2">
    <source>
        <dbReference type="ARBA" id="ARBA00022801"/>
    </source>
</evidence>
<dbReference type="InterPro" id="IPR020422">
    <property type="entry name" value="TYR_PHOSPHATASE_DUAL_dom"/>
</dbReference>
<name>A0AAV8UUX1_9RHOD</name>
<protein>
    <recommendedName>
        <fullName evidence="1">diphosphoinositol-polyphosphate diphosphatase</fullName>
        <ecNumber evidence="1">3.6.1.52</ecNumber>
    </recommendedName>
</protein>
<organism evidence="10 11">
    <name type="scientific">Rhodosorus marinus</name>
    <dbReference type="NCBI Taxonomy" id="101924"/>
    <lineage>
        <taxon>Eukaryota</taxon>
        <taxon>Rhodophyta</taxon>
        <taxon>Stylonematophyceae</taxon>
        <taxon>Stylonematales</taxon>
        <taxon>Stylonemataceae</taxon>
        <taxon>Rhodosorus</taxon>
    </lineage>
</organism>
<comment type="caution">
    <text evidence="10">The sequence shown here is derived from an EMBL/GenBank/DDBJ whole genome shotgun (WGS) entry which is preliminary data.</text>
</comment>
<sequence>MEPQRYSGSDLLIPPLNFGMVYPGIYRSGHPNNNNHNFMKKMKLKTILVLCIEEVSGNEQFYQDSGIQVLEFGIEGNKEPFVNMPEDVIRRALQVLLDVRYHPILIHCNKGKHRTGCLVGCLRKVQKWSLTSIFEEYRRFAGNKVRILDQQFIELFQTDQVRYDRRYKPSWLT</sequence>
<evidence type="ECO:0000256" key="1">
    <source>
        <dbReference type="ARBA" id="ARBA00012527"/>
    </source>
</evidence>
<dbReference type="PANTHER" id="PTHR31126">
    <property type="entry name" value="TYROSINE-PROTEIN PHOSPHATASE"/>
    <property type="match status" value="1"/>
</dbReference>
<reference evidence="10 11" key="1">
    <citation type="journal article" date="2023" name="Nat. Commun.">
        <title>Origin of minicircular mitochondrial genomes in red algae.</title>
        <authorList>
            <person name="Lee Y."/>
            <person name="Cho C.H."/>
            <person name="Lee Y.M."/>
            <person name="Park S.I."/>
            <person name="Yang J.H."/>
            <person name="West J.A."/>
            <person name="Bhattacharya D."/>
            <person name="Yoon H.S."/>
        </authorList>
    </citation>
    <scope>NUCLEOTIDE SEQUENCE [LARGE SCALE GENOMIC DNA]</scope>
    <source>
        <strain evidence="10 11">CCMP1338</strain>
        <tissue evidence="10">Whole cell</tissue>
    </source>
</reference>
<evidence type="ECO:0000259" key="8">
    <source>
        <dbReference type="PROSITE" id="PS50054"/>
    </source>
</evidence>
<dbReference type="FunFam" id="3.90.190.10:FF:000024">
    <property type="entry name" value="probable tyrosine-protein phosphatase At1g05000"/>
    <property type="match status" value="1"/>
</dbReference>
<evidence type="ECO:0000256" key="7">
    <source>
        <dbReference type="ARBA" id="ARBA00048424"/>
    </source>
</evidence>
<dbReference type="Gene3D" id="3.90.190.10">
    <property type="entry name" value="Protein tyrosine phosphatase superfamily"/>
    <property type="match status" value="1"/>
</dbReference>
<evidence type="ECO:0000256" key="6">
    <source>
        <dbReference type="ARBA" id="ARBA00047927"/>
    </source>
</evidence>
<feature type="domain" description="Tyrosine-protein phosphatase" evidence="8">
    <location>
        <begin position="17"/>
        <end position="168"/>
    </location>
</feature>
<evidence type="ECO:0000256" key="5">
    <source>
        <dbReference type="ARBA" id="ARBA00047562"/>
    </source>
</evidence>
<dbReference type="GO" id="GO:0016791">
    <property type="term" value="F:phosphatase activity"/>
    <property type="evidence" value="ECO:0007669"/>
    <property type="project" value="InterPro"/>
</dbReference>
<proteinExistence type="inferred from homology"/>
<comment type="catalytic activity">
    <reaction evidence="4">
        <text>5-diphospho-1D-myo-inositol 1,2,3,4,6-pentakisphosphate + H2O = 1D-myo-inositol hexakisphosphate + phosphate + H(+)</text>
        <dbReference type="Rhea" id="RHEA:22384"/>
        <dbReference type="ChEBI" id="CHEBI:15377"/>
        <dbReference type="ChEBI" id="CHEBI:15378"/>
        <dbReference type="ChEBI" id="CHEBI:43474"/>
        <dbReference type="ChEBI" id="CHEBI:58130"/>
        <dbReference type="ChEBI" id="CHEBI:58628"/>
        <dbReference type="EC" id="3.6.1.52"/>
    </reaction>
    <physiologicalReaction direction="left-to-right" evidence="4">
        <dbReference type="Rhea" id="RHEA:22385"/>
    </physiologicalReaction>
</comment>
<accession>A0AAV8UUX1</accession>
<dbReference type="Proteomes" id="UP001157974">
    <property type="component" value="Unassembled WGS sequence"/>
</dbReference>
<comment type="catalytic activity">
    <reaction evidence="5">
        <text>3,5-bis(diphospho)-1D-myo-inositol 1,2,4,6-tetrakisphosphate + H2O = 3-diphospho-1D-myo-inositol 1,2,4,5,6-pentakisphosphate + phosphate + 2 H(+)</text>
        <dbReference type="Rhea" id="RHEA:56312"/>
        <dbReference type="ChEBI" id="CHEBI:15377"/>
        <dbReference type="ChEBI" id="CHEBI:15378"/>
        <dbReference type="ChEBI" id="CHEBI:43474"/>
        <dbReference type="ChEBI" id="CHEBI:140372"/>
        <dbReference type="ChEBI" id="CHEBI:140374"/>
        <dbReference type="EC" id="3.6.1.52"/>
    </reaction>
    <physiologicalReaction direction="left-to-right" evidence="5">
        <dbReference type="Rhea" id="RHEA:56313"/>
    </physiologicalReaction>
</comment>
<dbReference type="InterPro" id="IPR020428">
    <property type="entry name" value="PFA-DSPs"/>
</dbReference>
<evidence type="ECO:0000313" key="10">
    <source>
        <dbReference type="EMBL" id="KAJ8905859.1"/>
    </source>
</evidence>
<dbReference type="PANTHER" id="PTHR31126:SF48">
    <property type="entry name" value="INOSITOL PHOSPHATASE SIW14"/>
    <property type="match status" value="1"/>
</dbReference>
<evidence type="ECO:0000313" key="11">
    <source>
        <dbReference type="Proteomes" id="UP001157974"/>
    </source>
</evidence>
<dbReference type="Pfam" id="PF03162">
    <property type="entry name" value="Y_phosphatase2"/>
    <property type="match status" value="1"/>
</dbReference>
<gene>
    <name evidence="10" type="ORF">NDN08_002364</name>
</gene>
<dbReference type="PROSITE" id="PS00383">
    <property type="entry name" value="TYR_PHOSPHATASE_1"/>
    <property type="match status" value="1"/>
</dbReference>
<dbReference type="InterPro" id="IPR000387">
    <property type="entry name" value="Tyr_Pase_dom"/>
</dbReference>
<evidence type="ECO:0000256" key="4">
    <source>
        <dbReference type="ARBA" id="ARBA00047342"/>
    </source>
</evidence>
<keyword evidence="2" id="KW-0378">Hydrolase</keyword>
<comment type="similarity">
    <text evidence="3">Belongs to the protein-tyrosine phosphatase family. Atypical dual-specificity phosphatase Siw14-like subfamily.</text>
</comment>
<dbReference type="InterPro" id="IPR016130">
    <property type="entry name" value="Tyr_Pase_AS"/>
</dbReference>